<organism evidence="6 7">
    <name type="scientific">Pyruvatibacter mobilis</name>
    <dbReference type="NCBI Taxonomy" id="1712261"/>
    <lineage>
        <taxon>Bacteria</taxon>
        <taxon>Pseudomonadati</taxon>
        <taxon>Pseudomonadota</taxon>
        <taxon>Alphaproteobacteria</taxon>
        <taxon>Hyphomicrobiales</taxon>
        <taxon>Parvibaculaceae</taxon>
        <taxon>Pyruvatibacter</taxon>
    </lineage>
</organism>
<dbReference type="Proteomes" id="UP000470384">
    <property type="component" value="Unassembled WGS sequence"/>
</dbReference>
<feature type="domain" description="CENP-V/GFA" evidence="5">
    <location>
        <begin position="19"/>
        <end position="142"/>
    </location>
</feature>
<evidence type="ECO:0000256" key="1">
    <source>
        <dbReference type="ARBA" id="ARBA00005495"/>
    </source>
</evidence>
<keyword evidence="7" id="KW-1185">Reference proteome</keyword>
<dbReference type="OrthoDB" id="7186766at2"/>
<comment type="similarity">
    <text evidence="1">Belongs to the Gfa family.</text>
</comment>
<dbReference type="GO" id="GO:0046872">
    <property type="term" value="F:metal ion binding"/>
    <property type="evidence" value="ECO:0007669"/>
    <property type="project" value="UniProtKB-KW"/>
</dbReference>
<accession>A0A845Q6A0</accession>
<reference evidence="6 7" key="1">
    <citation type="journal article" date="2016" name="Int. J. Syst. Evol. Microbiol.">
        <title>Pyruvatibacter mobilis gen. nov., sp. nov., a marine bacterium from the culture broth of Picochlorum sp. 122.</title>
        <authorList>
            <person name="Wang G."/>
            <person name="Tang M."/>
            <person name="Wu H."/>
            <person name="Dai S."/>
            <person name="Li T."/>
            <person name="Chen C."/>
            <person name="He H."/>
            <person name="Fan J."/>
            <person name="Xiang W."/>
            <person name="Li X."/>
        </authorList>
    </citation>
    <scope>NUCLEOTIDE SEQUENCE [LARGE SCALE GENOMIC DNA]</scope>
    <source>
        <strain evidence="6 7">GYP-11</strain>
    </source>
</reference>
<keyword evidence="4" id="KW-0456">Lyase</keyword>
<dbReference type="EMBL" id="WXYQ01000001">
    <property type="protein sequence ID" value="NBG94116.1"/>
    <property type="molecule type" value="Genomic_DNA"/>
</dbReference>
<proteinExistence type="inferred from homology"/>
<evidence type="ECO:0000259" key="5">
    <source>
        <dbReference type="PROSITE" id="PS51891"/>
    </source>
</evidence>
<gene>
    <name evidence="6" type="ORF">GTQ45_00045</name>
</gene>
<evidence type="ECO:0000313" key="7">
    <source>
        <dbReference type="Proteomes" id="UP000470384"/>
    </source>
</evidence>
<evidence type="ECO:0000313" key="6">
    <source>
        <dbReference type="EMBL" id="NBG94116.1"/>
    </source>
</evidence>
<dbReference type="PANTHER" id="PTHR33337:SF3">
    <property type="entry name" value="CENP-V_GFA DOMAIN-CONTAINING PROTEIN"/>
    <property type="match status" value="1"/>
</dbReference>
<keyword evidence="3" id="KW-0862">Zinc</keyword>
<evidence type="ECO:0000256" key="3">
    <source>
        <dbReference type="ARBA" id="ARBA00022833"/>
    </source>
</evidence>
<dbReference type="AlphaFoldDB" id="A0A845Q6A0"/>
<keyword evidence="2" id="KW-0479">Metal-binding</keyword>
<evidence type="ECO:0000256" key="2">
    <source>
        <dbReference type="ARBA" id="ARBA00022723"/>
    </source>
</evidence>
<dbReference type="SUPFAM" id="SSF51316">
    <property type="entry name" value="Mss4-like"/>
    <property type="match status" value="1"/>
</dbReference>
<sequence length="170" mass="18860">MSHRRAWMMTPLETPPLPLTGGCQCGAVRYTISGPPVVFYLCHCTECQTQSSSAFGESLRVRLADFDITGPTKVFLRPIAKGGHQTCTFCEICGTRLTHQRDGYGDKLNVKAGTLDDAQWLVPAGHIWASSKQAHMDLAAYDLVYPHQPETDTDLEARWRAMTPAWHPEG</sequence>
<dbReference type="PANTHER" id="PTHR33337">
    <property type="entry name" value="GFA DOMAIN-CONTAINING PROTEIN"/>
    <property type="match status" value="1"/>
</dbReference>
<name>A0A845Q6A0_9HYPH</name>
<evidence type="ECO:0000256" key="4">
    <source>
        <dbReference type="ARBA" id="ARBA00023239"/>
    </source>
</evidence>
<dbReference type="GO" id="GO:0016846">
    <property type="term" value="F:carbon-sulfur lyase activity"/>
    <property type="evidence" value="ECO:0007669"/>
    <property type="project" value="InterPro"/>
</dbReference>
<protein>
    <submittedName>
        <fullName evidence="6">Aldehyde-activating protein</fullName>
    </submittedName>
</protein>
<comment type="caution">
    <text evidence="6">The sequence shown here is derived from an EMBL/GenBank/DDBJ whole genome shotgun (WGS) entry which is preliminary data.</text>
</comment>
<dbReference type="Gene3D" id="3.90.1590.10">
    <property type="entry name" value="glutathione-dependent formaldehyde- activating enzyme (gfa)"/>
    <property type="match status" value="1"/>
</dbReference>
<dbReference type="Pfam" id="PF04828">
    <property type="entry name" value="GFA"/>
    <property type="match status" value="1"/>
</dbReference>
<dbReference type="PROSITE" id="PS51891">
    <property type="entry name" value="CENP_V_GFA"/>
    <property type="match status" value="1"/>
</dbReference>
<dbReference type="InterPro" id="IPR011057">
    <property type="entry name" value="Mss4-like_sf"/>
</dbReference>
<dbReference type="InterPro" id="IPR006913">
    <property type="entry name" value="CENP-V/GFA"/>
</dbReference>